<gene>
    <name evidence="1" type="ORF">DFP88_102110</name>
</gene>
<dbReference type="OrthoDB" id="7831801at2"/>
<name>A0A318SRL3_9RHOB</name>
<proteinExistence type="predicted"/>
<accession>A0A318SRL3</accession>
<evidence type="ECO:0000313" key="2">
    <source>
        <dbReference type="Proteomes" id="UP000248311"/>
    </source>
</evidence>
<dbReference type="EMBL" id="QJTE01000002">
    <property type="protein sequence ID" value="PYE84313.1"/>
    <property type="molecule type" value="Genomic_DNA"/>
</dbReference>
<comment type="caution">
    <text evidence="1">The sequence shown here is derived from an EMBL/GenBank/DDBJ whole genome shotgun (WGS) entry which is preliminary data.</text>
</comment>
<protein>
    <submittedName>
        <fullName evidence="1">Uncharacterized protein</fullName>
    </submittedName>
</protein>
<dbReference type="AlphaFoldDB" id="A0A318SRL3"/>
<sequence>MKITLNKVEFEPLAVSEPMRDAIMAQPQMANATWRDVWHWDMEAQSAKTLVTLTQTGAVPLPNGLVFFVPKPGTEDAPQRADQSSQKMAGRILEAVGTRNPVELLRALAKVLMLPQKKLPLEPFAPLNDVASYTLKMHVDHSIVQMRCASRNLSFYMAVPGQVAFHADVTGVKDDEAYEALVAEKPELKTLQPRFLVPPRNRANRDIRAMALIHRARTLQAEAQQRQSGGEEVLPEALRMSLGMVQAELRMLAQSAQKQAPQQAKPKPIVAV</sequence>
<keyword evidence="2" id="KW-1185">Reference proteome</keyword>
<dbReference type="RefSeq" id="WP_110813420.1">
    <property type="nucleotide sequence ID" value="NZ_QJTE01000002.1"/>
</dbReference>
<evidence type="ECO:0000313" key="1">
    <source>
        <dbReference type="EMBL" id="PYE84313.1"/>
    </source>
</evidence>
<organism evidence="1 2">
    <name type="scientific">Pseudoroseicyclus aestuarii</name>
    <dbReference type="NCBI Taxonomy" id="1795041"/>
    <lineage>
        <taxon>Bacteria</taxon>
        <taxon>Pseudomonadati</taxon>
        <taxon>Pseudomonadota</taxon>
        <taxon>Alphaproteobacteria</taxon>
        <taxon>Rhodobacterales</taxon>
        <taxon>Paracoccaceae</taxon>
        <taxon>Pseudoroseicyclus</taxon>
    </lineage>
</organism>
<dbReference type="Proteomes" id="UP000248311">
    <property type="component" value="Unassembled WGS sequence"/>
</dbReference>
<reference evidence="1 2" key="1">
    <citation type="submission" date="2018-06" db="EMBL/GenBank/DDBJ databases">
        <title>Genomic Encyclopedia of Type Strains, Phase III (KMG-III): the genomes of soil and plant-associated and newly described type strains.</title>
        <authorList>
            <person name="Whitman W."/>
        </authorList>
    </citation>
    <scope>NUCLEOTIDE SEQUENCE [LARGE SCALE GENOMIC DNA]</scope>
    <source>
        <strain evidence="1 2">CECT 9025</strain>
    </source>
</reference>